<name>A0A3E5EP44_BACUN</name>
<evidence type="ECO:0000313" key="2">
    <source>
        <dbReference type="EMBL" id="RGN90755.1"/>
    </source>
</evidence>
<gene>
    <name evidence="2" type="ORF">DXB37_18005</name>
</gene>
<protein>
    <submittedName>
        <fullName evidence="2">Uncharacterized protein</fullName>
    </submittedName>
</protein>
<organism evidence="2 3">
    <name type="scientific">Bacteroides uniformis</name>
    <dbReference type="NCBI Taxonomy" id="820"/>
    <lineage>
        <taxon>Bacteria</taxon>
        <taxon>Pseudomonadati</taxon>
        <taxon>Bacteroidota</taxon>
        <taxon>Bacteroidia</taxon>
        <taxon>Bacteroidales</taxon>
        <taxon>Bacteroidaceae</taxon>
        <taxon>Bacteroides</taxon>
    </lineage>
</organism>
<dbReference type="Proteomes" id="UP000260759">
    <property type="component" value="Unassembled WGS sequence"/>
</dbReference>
<accession>A0A3E5EP44</accession>
<comment type="caution">
    <text evidence="2">The sequence shown here is derived from an EMBL/GenBank/DDBJ whole genome shotgun (WGS) entry which is preliminary data.</text>
</comment>
<keyword evidence="1" id="KW-1133">Transmembrane helix</keyword>
<keyword evidence="1" id="KW-0472">Membrane</keyword>
<dbReference type="EMBL" id="QSVA01000021">
    <property type="protein sequence ID" value="RGN90755.1"/>
    <property type="molecule type" value="Genomic_DNA"/>
</dbReference>
<sequence>MQSWIWTLKNNKWNASFKNITILVPSLVIQTTFFSYCIKAIAEKTSAHMLLSILNIGYKIIFNTFAV</sequence>
<evidence type="ECO:0000313" key="3">
    <source>
        <dbReference type="Proteomes" id="UP000260759"/>
    </source>
</evidence>
<evidence type="ECO:0000256" key="1">
    <source>
        <dbReference type="SAM" id="Phobius"/>
    </source>
</evidence>
<proteinExistence type="predicted"/>
<reference evidence="2 3" key="1">
    <citation type="submission" date="2018-08" db="EMBL/GenBank/DDBJ databases">
        <title>A genome reference for cultivated species of the human gut microbiota.</title>
        <authorList>
            <person name="Zou Y."/>
            <person name="Xue W."/>
            <person name="Luo G."/>
        </authorList>
    </citation>
    <scope>NUCLEOTIDE SEQUENCE [LARGE SCALE GENOMIC DNA]</scope>
    <source>
        <strain evidence="2 3">OM03-4</strain>
    </source>
</reference>
<feature type="transmembrane region" description="Helical" evidence="1">
    <location>
        <begin position="20"/>
        <end position="42"/>
    </location>
</feature>
<keyword evidence="1" id="KW-0812">Transmembrane</keyword>
<dbReference type="AlphaFoldDB" id="A0A3E5EP44"/>